<evidence type="ECO:0000256" key="1">
    <source>
        <dbReference type="SAM" id="MobiDB-lite"/>
    </source>
</evidence>
<accession>A0AAV2LES6</accession>
<evidence type="ECO:0000313" key="2">
    <source>
        <dbReference type="EMBL" id="CAL1600539.1"/>
    </source>
</evidence>
<feature type="region of interest" description="Disordered" evidence="1">
    <location>
        <begin position="1"/>
        <end position="23"/>
    </location>
</feature>
<organism evidence="2 3">
    <name type="scientific">Knipowitschia caucasica</name>
    <name type="common">Caucasian dwarf goby</name>
    <name type="synonym">Pomatoschistus caucasicus</name>
    <dbReference type="NCBI Taxonomy" id="637954"/>
    <lineage>
        <taxon>Eukaryota</taxon>
        <taxon>Metazoa</taxon>
        <taxon>Chordata</taxon>
        <taxon>Craniata</taxon>
        <taxon>Vertebrata</taxon>
        <taxon>Euteleostomi</taxon>
        <taxon>Actinopterygii</taxon>
        <taxon>Neopterygii</taxon>
        <taxon>Teleostei</taxon>
        <taxon>Neoteleostei</taxon>
        <taxon>Acanthomorphata</taxon>
        <taxon>Gobiaria</taxon>
        <taxon>Gobiiformes</taxon>
        <taxon>Gobioidei</taxon>
        <taxon>Gobiidae</taxon>
        <taxon>Gobiinae</taxon>
        <taxon>Knipowitschia</taxon>
    </lineage>
</organism>
<keyword evidence="3" id="KW-1185">Reference proteome</keyword>
<protein>
    <submittedName>
        <fullName evidence="2">Uncharacterized protein</fullName>
    </submittedName>
</protein>
<gene>
    <name evidence="2" type="ORF">KC01_LOCUS28629</name>
</gene>
<name>A0AAV2LES6_KNICA</name>
<sequence length="95" mass="10851">MPERRGGARRSEERAAKREAIRAHPDFHLQSQSLCAQRRRKYLPVDLNVRKMHSSTVRMSNLVQPKSAIGQTSELCVIVVVVQVREKKTSIFTHG</sequence>
<dbReference type="Proteomes" id="UP001497482">
    <property type="component" value="Chromosome 3"/>
</dbReference>
<proteinExistence type="predicted"/>
<dbReference type="AlphaFoldDB" id="A0AAV2LES6"/>
<reference evidence="2 3" key="1">
    <citation type="submission" date="2024-04" db="EMBL/GenBank/DDBJ databases">
        <authorList>
            <person name="Waldvogel A.-M."/>
            <person name="Schoenle A."/>
        </authorList>
    </citation>
    <scope>NUCLEOTIDE SEQUENCE [LARGE SCALE GENOMIC DNA]</scope>
</reference>
<dbReference type="EMBL" id="OZ035825">
    <property type="protein sequence ID" value="CAL1600539.1"/>
    <property type="molecule type" value="Genomic_DNA"/>
</dbReference>
<evidence type="ECO:0000313" key="3">
    <source>
        <dbReference type="Proteomes" id="UP001497482"/>
    </source>
</evidence>